<evidence type="ECO:0000313" key="2">
    <source>
        <dbReference type="Proteomes" id="UP000266861"/>
    </source>
</evidence>
<sequence>MVSTGIAAQSIDRKPIHSTLKISDGSIFADGQTYIALSISIEITSFNEMSIKDAKVIAEYNNGIIEFNRRID</sequence>
<organism evidence="1 2">
    <name type="scientific">Diversispora epigaea</name>
    <dbReference type="NCBI Taxonomy" id="1348612"/>
    <lineage>
        <taxon>Eukaryota</taxon>
        <taxon>Fungi</taxon>
        <taxon>Fungi incertae sedis</taxon>
        <taxon>Mucoromycota</taxon>
        <taxon>Glomeromycotina</taxon>
        <taxon>Glomeromycetes</taxon>
        <taxon>Diversisporales</taxon>
        <taxon>Diversisporaceae</taxon>
        <taxon>Diversispora</taxon>
    </lineage>
</organism>
<dbReference type="Proteomes" id="UP000266861">
    <property type="component" value="Unassembled WGS sequence"/>
</dbReference>
<gene>
    <name evidence="1" type="ORF">Glove_217g138</name>
</gene>
<proteinExistence type="predicted"/>
<reference evidence="1 2" key="1">
    <citation type="submission" date="2018-08" db="EMBL/GenBank/DDBJ databases">
        <title>Genome and evolution of the arbuscular mycorrhizal fungus Diversispora epigaea (formerly Glomus versiforme) and its bacterial endosymbionts.</title>
        <authorList>
            <person name="Sun X."/>
            <person name="Fei Z."/>
            <person name="Harrison M."/>
        </authorList>
    </citation>
    <scope>NUCLEOTIDE SEQUENCE [LARGE SCALE GENOMIC DNA]</scope>
    <source>
        <strain evidence="1 2">IT104</strain>
    </source>
</reference>
<accession>A0A397IQU3</accession>
<protein>
    <submittedName>
        <fullName evidence="1">Uncharacterized protein</fullName>
    </submittedName>
</protein>
<keyword evidence="2" id="KW-1185">Reference proteome</keyword>
<evidence type="ECO:0000313" key="1">
    <source>
        <dbReference type="EMBL" id="RHZ75070.1"/>
    </source>
</evidence>
<dbReference type="EMBL" id="PQFF01000202">
    <property type="protein sequence ID" value="RHZ75070.1"/>
    <property type="molecule type" value="Genomic_DNA"/>
</dbReference>
<dbReference type="AlphaFoldDB" id="A0A397IQU3"/>
<comment type="caution">
    <text evidence="1">The sequence shown here is derived from an EMBL/GenBank/DDBJ whole genome shotgun (WGS) entry which is preliminary data.</text>
</comment>
<name>A0A397IQU3_9GLOM</name>